<feature type="compositionally biased region" description="Basic and acidic residues" evidence="1">
    <location>
        <begin position="264"/>
        <end position="273"/>
    </location>
</feature>
<feature type="transmembrane region" description="Helical" evidence="2">
    <location>
        <begin position="190"/>
        <end position="208"/>
    </location>
</feature>
<gene>
    <name evidence="3" type="ORF">HHK36_032342</name>
</gene>
<name>A0A834Y837_TETSI</name>
<dbReference type="PANTHER" id="PTHR34188:SF5">
    <property type="entry name" value="OS05G0131900 PROTEIN"/>
    <property type="match status" value="1"/>
</dbReference>
<dbReference type="Proteomes" id="UP000655225">
    <property type="component" value="Unassembled WGS sequence"/>
</dbReference>
<evidence type="ECO:0000256" key="1">
    <source>
        <dbReference type="SAM" id="MobiDB-lite"/>
    </source>
</evidence>
<keyword evidence="2" id="KW-0812">Transmembrane</keyword>
<dbReference type="PANTHER" id="PTHR34188">
    <property type="entry name" value="OS01G0299500 PROTEIN"/>
    <property type="match status" value="1"/>
</dbReference>
<evidence type="ECO:0000313" key="3">
    <source>
        <dbReference type="EMBL" id="KAF8369633.1"/>
    </source>
</evidence>
<keyword evidence="2" id="KW-1133">Transmembrane helix</keyword>
<evidence type="ECO:0008006" key="5">
    <source>
        <dbReference type="Google" id="ProtNLM"/>
    </source>
</evidence>
<reference evidence="3 4" key="1">
    <citation type="submission" date="2020-04" db="EMBL/GenBank/DDBJ databases">
        <title>Plant Genome Project.</title>
        <authorList>
            <person name="Zhang R.-G."/>
        </authorList>
    </citation>
    <scope>NUCLEOTIDE SEQUENCE [LARGE SCALE GENOMIC DNA]</scope>
    <source>
        <strain evidence="3">YNK0</strain>
        <tissue evidence="3">Leaf</tissue>
    </source>
</reference>
<keyword evidence="4" id="KW-1185">Reference proteome</keyword>
<keyword evidence="2" id="KW-0472">Membrane</keyword>
<feature type="compositionally biased region" description="Polar residues" evidence="1">
    <location>
        <begin position="243"/>
        <end position="253"/>
    </location>
</feature>
<evidence type="ECO:0000313" key="4">
    <source>
        <dbReference type="Proteomes" id="UP000655225"/>
    </source>
</evidence>
<feature type="region of interest" description="Disordered" evidence="1">
    <location>
        <begin position="243"/>
        <end position="273"/>
    </location>
</feature>
<sequence length="273" mass="29468">MWKSFDFYDLEGGESGGKQIGLLMDHMASRGRDFAVDLENGGTTSEEDGSKDTVSSVRKAKKMLGRLRSGFVSFDGSIKGEDGGSSYNNMPNSGEVSAENVELLTDKTSEGEETLSLVEKKTVKEKRKKTNSKRPPKPPRPPRGPSLDAADQKLVREISELAMMKRARIERMKALKKMKAAKSSSSNSTLIAMVITILFCLVIIFQGIHSRSSSRVSFQGSPQSAVTKGGLISVQYYNNLSASDTNGPGSGSPNLVELVSGSGPHEDPSTVER</sequence>
<feature type="compositionally biased region" description="Basic residues" evidence="1">
    <location>
        <begin position="123"/>
        <end position="137"/>
    </location>
</feature>
<comment type="caution">
    <text evidence="3">The sequence shown here is derived from an EMBL/GenBank/DDBJ whole genome shotgun (WGS) entry which is preliminary data.</text>
</comment>
<accession>A0A834Y837</accession>
<dbReference type="AlphaFoldDB" id="A0A834Y837"/>
<dbReference type="EMBL" id="JABCRI010000630">
    <property type="protein sequence ID" value="KAF8369633.1"/>
    <property type="molecule type" value="Genomic_DNA"/>
</dbReference>
<feature type="region of interest" description="Disordered" evidence="1">
    <location>
        <begin position="106"/>
        <end position="151"/>
    </location>
</feature>
<evidence type="ECO:0000256" key="2">
    <source>
        <dbReference type="SAM" id="Phobius"/>
    </source>
</evidence>
<dbReference type="OrthoDB" id="909678at2759"/>
<protein>
    <recommendedName>
        <fullName evidence="5">Transmembrane protein</fullName>
    </recommendedName>
</protein>
<organism evidence="3 4">
    <name type="scientific">Tetracentron sinense</name>
    <name type="common">Spur-leaf</name>
    <dbReference type="NCBI Taxonomy" id="13715"/>
    <lineage>
        <taxon>Eukaryota</taxon>
        <taxon>Viridiplantae</taxon>
        <taxon>Streptophyta</taxon>
        <taxon>Embryophyta</taxon>
        <taxon>Tracheophyta</taxon>
        <taxon>Spermatophyta</taxon>
        <taxon>Magnoliopsida</taxon>
        <taxon>Trochodendrales</taxon>
        <taxon>Trochodendraceae</taxon>
        <taxon>Tetracentron</taxon>
    </lineage>
</organism>
<dbReference type="OMA" id="NQMISVQ"/>
<proteinExistence type="predicted"/>